<feature type="coiled-coil region" evidence="2">
    <location>
        <begin position="139"/>
        <end position="166"/>
    </location>
</feature>
<dbReference type="OMA" id="NQRINCH"/>
<dbReference type="eggNOG" id="ENOG502QYNS">
    <property type="taxonomic scope" value="Eukaryota"/>
</dbReference>
<evidence type="ECO:0000256" key="1">
    <source>
        <dbReference type="ARBA" id="ARBA00023242"/>
    </source>
</evidence>
<dbReference type="InterPro" id="IPR050987">
    <property type="entry name" value="AtrR-like"/>
</dbReference>
<proteinExistence type="predicted"/>
<dbReference type="HOGENOM" id="CLU_007604_0_0_1"/>
<feature type="region of interest" description="Disordered" evidence="3">
    <location>
        <begin position="1"/>
        <end position="96"/>
    </location>
</feature>
<feature type="region of interest" description="Disordered" evidence="3">
    <location>
        <begin position="684"/>
        <end position="705"/>
    </location>
</feature>
<feature type="region of interest" description="Disordered" evidence="3">
    <location>
        <begin position="622"/>
        <end position="662"/>
    </location>
</feature>
<keyword evidence="2" id="KW-0175">Coiled coil</keyword>
<evidence type="ECO:0008006" key="6">
    <source>
        <dbReference type="Google" id="ProtNLM"/>
    </source>
</evidence>
<dbReference type="PANTHER" id="PTHR46910:SF1">
    <property type="entry name" value="MISCELLANEOUS ZN(II)2CYS6 TRANSCRIPTION FACTOR (EUROFUNG)-RELATED"/>
    <property type="match status" value="1"/>
</dbReference>
<dbReference type="RefSeq" id="XP_002582303.1">
    <property type="nucleotide sequence ID" value="XM_002582257.1"/>
</dbReference>
<feature type="compositionally biased region" description="Low complexity" evidence="3">
    <location>
        <begin position="35"/>
        <end position="44"/>
    </location>
</feature>
<dbReference type="VEuPathDB" id="FungiDB:UREG_07076"/>
<dbReference type="GeneID" id="8444602"/>
<evidence type="ECO:0000313" key="5">
    <source>
        <dbReference type="Proteomes" id="UP000002058"/>
    </source>
</evidence>
<feature type="region of interest" description="Disordered" evidence="3">
    <location>
        <begin position="108"/>
        <end position="138"/>
    </location>
</feature>
<evidence type="ECO:0000256" key="3">
    <source>
        <dbReference type="SAM" id="MobiDB-lite"/>
    </source>
</evidence>
<evidence type="ECO:0000313" key="4">
    <source>
        <dbReference type="EMBL" id="EEP82211.1"/>
    </source>
</evidence>
<dbReference type="CDD" id="cd12148">
    <property type="entry name" value="fungal_TF_MHR"/>
    <property type="match status" value="1"/>
</dbReference>
<dbReference type="KEGG" id="ure:UREG_07076"/>
<dbReference type="GO" id="GO:0003700">
    <property type="term" value="F:DNA-binding transcription factor activity"/>
    <property type="evidence" value="ECO:0007669"/>
    <property type="project" value="InterPro"/>
</dbReference>
<protein>
    <recommendedName>
        <fullName evidence="6">Transcription factor domain-containing protein</fullName>
    </recommendedName>
</protein>
<dbReference type="EMBL" id="CH476619">
    <property type="protein sequence ID" value="EEP82211.1"/>
    <property type="molecule type" value="Genomic_DNA"/>
</dbReference>
<feature type="compositionally biased region" description="Low complexity" evidence="3">
    <location>
        <begin position="70"/>
        <end position="79"/>
    </location>
</feature>
<name>C4JY25_UNCRE</name>
<dbReference type="Proteomes" id="UP000002058">
    <property type="component" value="Unassembled WGS sequence"/>
</dbReference>
<feature type="compositionally biased region" description="Basic and acidic residues" evidence="3">
    <location>
        <begin position="642"/>
        <end position="656"/>
    </location>
</feature>
<gene>
    <name evidence="4" type="ORF">UREG_07076</name>
</gene>
<dbReference type="OrthoDB" id="2110361at2759"/>
<feature type="compositionally biased region" description="Polar residues" evidence="3">
    <location>
        <begin position="1"/>
        <end position="11"/>
    </location>
</feature>
<dbReference type="AlphaFoldDB" id="C4JY25"/>
<dbReference type="InParanoid" id="C4JY25"/>
<keyword evidence="1" id="KW-0539">Nucleus</keyword>
<reference evidence="5" key="1">
    <citation type="journal article" date="2009" name="Genome Res.">
        <title>Comparative genomic analyses of the human fungal pathogens Coccidioides and their relatives.</title>
        <authorList>
            <person name="Sharpton T.J."/>
            <person name="Stajich J.E."/>
            <person name="Rounsley S.D."/>
            <person name="Gardner M.J."/>
            <person name="Wortman J.R."/>
            <person name="Jordar V.S."/>
            <person name="Maiti R."/>
            <person name="Kodira C.D."/>
            <person name="Neafsey D.E."/>
            <person name="Zeng Q."/>
            <person name="Hung C.-Y."/>
            <person name="McMahan C."/>
            <person name="Muszewska A."/>
            <person name="Grynberg M."/>
            <person name="Mandel M.A."/>
            <person name="Kellner E.M."/>
            <person name="Barker B.M."/>
            <person name="Galgiani J.N."/>
            <person name="Orbach M.J."/>
            <person name="Kirkland T.N."/>
            <person name="Cole G.T."/>
            <person name="Henn M.R."/>
            <person name="Birren B.W."/>
            <person name="Taylor J.W."/>
        </authorList>
    </citation>
    <scope>NUCLEOTIDE SEQUENCE [LARGE SCALE GENOMIC DNA]</scope>
    <source>
        <strain evidence="5">UAMH 1704</strain>
    </source>
</reference>
<sequence>MHGSYLPSQPMQAKPPILYGSSAITADGPQPPAARDSSLNPSSRSPDRPSDSLKISHLLYNSASPGPTAPSNSFSNPSPYSRPPSGPGPPPSLLIGARHTQDAIPETTNIPVGHIVPASQQPHKRAYRQRRKDPSCDACRERKVKVQDLERQLAQAKQQLHQLRMGMPKLEDHDYEPNEGPPKIPEIGCRPHRINTPSAKQNYASVCSKMRQHGQGLINFPLTPSYIRSQPLLTTDSPPLPPKSVADVLLRHYFSCIHSVFPILHWPALLDDYDRIYRAGSLRGVPRGWASVFFAVLACGSLHSLDPALIAKGKEYIQTSFTLTDLWQDAFSVDPARAAMLISLFSIVVLELGRPLLIHDEDCDAELPSAIEEHLISEGAPAVAEPRTTPLLATIHVLRSVSQLAKGLRSQVVSTETLEQFERHFRMCLATFPAEYAINSNQYLDPQSLSPIIYLQNTRLILHRHNLSPACSPEMRRHALEQCLAVAHDTTRILARCMRSPSSLDSSGTGTGEWRYLLAAAASTVLCTHIWRCILLLLFKAEYSSALLCIQASAAIGDVRPVNIAAGRYLSFFLKCVLERQQHGELVNLERDEEMIAYVSGDLQARIDGSWVWQNSEIQSPLTVTPPPISSPSSAASPVRARFVEPPRSEPSRKEEGDQEWEGWEWVEQTTQLLLSKQQQRGAMLSPAENNRPFLVEPKPDRPLENLTISRTSNSKMTIASII</sequence>
<dbReference type="PANTHER" id="PTHR46910">
    <property type="entry name" value="TRANSCRIPTION FACTOR PDR1"/>
    <property type="match status" value="1"/>
</dbReference>
<organism evidence="4 5">
    <name type="scientific">Uncinocarpus reesii (strain UAMH 1704)</name>
    <dbReference type="NCBI Taxonomy" id="336963"/>
    <lineage>
        <taxon>Eukaryota</taxon>
        <taxon>Fungi</taxon>
        <taxon>Dikarya</taxon>
        <taxon>Ascomycota</taxon>
        <taxon>Pezizomycotina</taxon>
        <taxon>Eurotiomycetes</taxon>
        <taxon>Eurotiomycetidae</taxon>
        <taxon>Onygenales</taxon>
        <taxon>Onygenaceae</taxon>
        <taxon>Uncinocarpus</taxon>
    </lineage>
</organism>
<accession>C4JY25</accession>
<evidence type="ECO:0000256" key="2">
    <source>
        <dbReference type="SAM" id="Coils"/>
    </source>
</evidence>
<feature type="compositionally biased region" description="Pro residues" evidence="3">
    <location>
        <begin position="80"/>
        <end position="92"/>
    </location>
</feature>
<feature type="compositionally biased region" description="Basic residues" evidence="3">
    <location>
        <begin position="122"/>
        <end position="131"/>
    </location>
</feature>
<keyword evidence="5" id="KW-1185">Reference proteome</keyword>